<comment type="caution">
    <text evidence="2">The sequence shown here is derived from an EMBL/GenBank/DDBJ whole genome shotgun (WGS) entry which is preliminary data.</text>
</comment>
<organism evidence="2 3">
    <name type="scientific">Candidatus Lloydbacteria bacterium RIFCSPLOWO2_02_FULL_51_11</name>
    <dbReference type="NCBI Taxonomy" id="1798667"/>
    <lineage>
        <taxon>Bacteria</taxon>
        <taxon>Candidatus Lloydiibacteriota</taxon>
    </lineage>
</organism>
<dbReference type="Proteomes" id="UP000177573">
    <property type="component" value="Unassembled WGS sequence"/>
</dbReference>
<proteinExistence type="predicted"/>
<dbReference type="EMBL" id="MHLR01000033">
    <property type="protein sequence ID" value="OGZ14084.1"/>
    <property type="molecule type" value="Genomic_DNA"/>
</dbReference>
<sequence>MQTSQTTKPRISSAEHSDSADADRILECAERVRRDLDVRNSSSPSIAEFLAHRGLSCVSELDHKGRLALVEHLSDMFLMLTTVPPPCQRQLMRHSLQPIYRLHHGNTKKAVFLWYTS</sequence>
<dbReference type="AlphaFoldDB" id="A0A1G2DKB0"/>
<feature type="compositionally biased region" description="Basic and acidic residues" evidence="1">
    <location>
        <begin position="13"/>
        <end position="22"/>
    </location>
</feature>
<feature type="compositionally biased region" description="Polar residues" evidence="1">
    <location>
        <begin position="1"/>
        <end position="10"/>
    </location>
</feature>
<protein>
    <submittedName>
        <fullName evidence="2">Uncharacterized protein</fullName>
    </submittedName>
</protein>
<evidence type="ECO:0000256" key="1">
    <source>
        <dbReference type="SAM" id="MobiDB-lite"/>
    </source>
</evidence>
<accession>A0A1G2DKB0</accession>
<evidence type="ECO:0000313" key="2">
    <source>
        <dbReference type="EMBL" id="OGZ14084.1"/>
    </source>
</evidence>
<gene>
    <name evidence="2" type="ORF">A3J08_01955</name>
</gene>
<reference evidence="2 3" key="1">
    <citation type="journal article" date="2016" name="Nat. Commun.">
        <title>Thousands of microbial genomes shed light on interconnected biogeochemical processes in an aquifer system.</title>
        <authorList>
            <person name="Anantharaman K."/>
            <person name="Brown C.T."/>
            <person name="Hug L.A."/>
            <person name="Sharon I."/>
            <person name="Castelle C.J."/>
            <person name="Probst A.J."/>
            <person name="Thomas B.C."/>
            <person name="Singh A."/>
            <person name="Wilkins M.J."/>
            <person name="Karaoz U."/>
            <person name="Brodie E.L."/>
            <person name="Williams K.H."/>
            <person name="Hubbard S.S."/>
            <person name="Banfield J.F."/>
        </authorList>
    </citation>
    <scope>NUCLEOTIDE SEQUENCE [LARGE SCALE GENOMIC DNA]</scope>
</reference>
<name>A0A1G2DKB0_9BACT</name>
<feature type="region of interest" description="Disordered" evidence="1">
    <location>
        <begin position="1"/>
        <end position="22"/>
    </location>
</feature>
<evidence type="ECO:0000313" key="3">
    <source>
        <dbReference type="Proteomes" id="UP000177573"/>
    </source>
</evidence>